<comment type="caution">
    <text evidence="4">The sequence shown here is derived from an EMBL/GenBank/DDBJ whole genome shotgun (WGS) entry which is preliminary data.</text>
</comment>
<evidence type="ECO:0000313" key="4">
    <source>
        <dbReference type="EMBL" id="MFC3713868.1"/>
    </source>
</evidence>
<evidence type="ECO:0000256" key="3">
    <source>
        <dbReference type="SAM" id="SignalP"/>
    </source>
</evidence>
<dbReference type="Gene3D" id="3.30.910.20">
    <property type="entry name" value="Skp domain"/>
    <property type="match status" value="1"/>
</dbReference>
<dbReference type="PANTHER" id="PTHR35089">
    <property type="entry name" value="CHAPERONE PROTEIN SKP"/>
    <property type="match status" value="1"/>
</dbReference>
<feature type="signal peptide" evidence="3">
    <location>
        <begin position="1"/>
        <end position="23"/>
    </location>
</feature>
<dbReference type="Pfam" id="PF03938">
    <property type="entry name" value="OmpH"/>
    <property type="match status" value="1"/>
</dbReference>
<dbReference type="InterPro" id="IPR024930">
    <property type="entry name" value="Skp_dom_sf"/>
</dbReference>
<keyword evidence="5" id="KW-1185">Reference proteome</keyword>
<protein>
    <submittedName>
        <fullName evidence="4">OmpH family outer membrane protein</fullName>
    </submittedName>
</protein>
<organism evidence="4 5">
    <name type="scientific">Sphingoaurantiacus capsulatus</name>
    <dbReference type="NCBI Taxonomy" id="1771310"/>
    <lineage>
        <taxon>Bacteria</taxon>
        <taxon>Pseudomonadati</taxon>
        <taxon>Pseudomonadota</taxon>
        <taxon>Alphaproteobacteria</taxon>
        <taxon>Sphingomonadales</taxon>
        <taxon>Sphingosinicellaceae</taxon>
        <taxon>Sphingoaurantiacus</taxon>
    </lineage>
</organism>
<reference evidence="5" key="1">
    <citation type="journal article" date="2019" name="Int. J. Syst. Evol. Microbiol.">
        <title>The Global Catalogue of Microorganisms (GCM) 10K type strain sequencing project: providing services to taxonomists for standard genome sequencing and annotation.</title>
        <authorList>
            <consortium name="The Broad Institute Genomics Platform"/>
            <consortium name="The Broad Institute Genome Sequencing Center for Infectious Disease"/>
            <person name="Wu L."/>
            <person name="Ma J."/>
        </authorList>
    </citation>
    <scope>NUCLEOTIDE SEQUENCE [LARGE SCALE GENOMIC DNA]</scope>
    <source>
        <strain evidence="5">KCTC 42644</strain>
    </source>
</reference>
<name>A0ABV7XDP9_9SPHN</name>
<dbReference type="RefSeq" id="WP_380862782.1">
    <property type="nucleotide sequence ID" value="NZ_JBHRXV010000011.1"/>
</dbReference>
<accession>A0ABV7XDP9</accession>
<evidence type="ECO:0000313" key="5">
    <source>
        <dbReference type="Proteomes" id="UP001595615"/>
    </source>
</evidence>
<dbReference type="InterPro" id="IPR005632">
    <property type="entry name" value="Chaperone_Skp"/>
</dbReference>
<dbReference type="SMART" id="SM00935">
    <property type="entry name" value="OmpH"/>
    <property type="match status" value="1"/>
</dbReference>
<dbReference type="EMBL" id="JBHRXV010000011">
    <property type="protein sequence ID" value="MFC3713868.1"/>
    <property type="molecule type" value="Genomic_DNA"/>
</dbReference>
<feature type="chain" id="PRO_5045101803" evidence="3">
    <location>
        <begin position="24"/>
        <end position="197"/>
    </location>
</feature>
<gene>
    <name evidence="4" type="ORF">ACFOMD_14930</name>
</gene>
<dbReference type="PANTHER" id="PTHR35089:SF1">
    <property type="entry name" value="CHAPERONE PROTEIN SKP"/>
    <property type="match status" value="1"/>
</dbReference>
<sequence length="197" mass="20451">MKTMFKAAAIAALALGSSTAALAQAAAPAGANAIIVVDMDRVGADSAAGKSGQQQLKTQLDSLQARGKSLADSLRGEEQTLLKAQQGNTMAPEAFQAKVKDLQTKQNTARTELGNREQGLQRNQGYVRQQIFNAVGPIINAVMRERGASLVIARDAALAVSPTLDVTAEVIRRLDAALPRVNATAPAVAPAAAPAKK</sequence>
<dbReference type="SUPFAM" id="SSF111384">
    <property type="entry name" value="OmpH-like"/>
    <property type="match status" value="1"/>
</dbReference>
<proteinExistence type="inferred from homology"/>
<evidence type="ECO:0000256" key="2">
    <source>
        <dbReference type="ARBA" id="ARBA00022729"/>
    </source>
</evidence>
<keyword evidence="2 3" id="KW-0732">Signal</keyword>
<comment type="similarity">
    <text evidence="1">Belongs to the Skp family.</text>
</comment>
<evidence type="ECO:0000256" key="1">
    <source>
        <dbReference type="ARBA" id="ARBA00009091"/>
    </source>
</evidence>
<dbReference type="Proteomes" id="UP001595615">
    <property type="component" value="Unassembled WGS sequence"/>
</dbReference>